<proteinExistence type="predicted"/>
<organism>
    <name type="scientific">Serpula lacrymans var. lacrymans (strain S7.9)</name>
    <name type="common">Dry rot fungus</name>
    <dbReference type="NCBI Taxonomy" id="578457"/>
    <lineage>
        <taxon>Eukaryota</taxon>
        <taxon>Fungi</taxon>
        <taxon>Dikarya</taxon>
        <taxon>Basidiomycota</taxon>
        <taxon>Agaricomycotina</taxon>
        <taxon>Agaricomycetes</taxon>
        <taxon>Agaricomycetidae</taxon>
        <taxon>Boletales</taxon>
        <taxon>Coniophorineae</taxon>
        <taxon>Serpulaceae</taxon>
        <taxon>Serpula</taxon>
    </lineage>
</organism>
<dbReference type="HOGENOM" id="CLU_2655992_0_0_1"/>
<dbReference type="Proteomes" id="UP000008064">
    <property type="component" value="Unassembled WGS sequence"/>
</dbReference>
<protein>
    <submittedName>
        <fullName evidence="1">Uncharacterized protein</fullName>
    </submittedName>
</protein>
<evidence type="ECO:0000313" key="1">
    <source>
        <dbReference type="EMBL" id="EGO27296.1"/>
    </source>
</evidence>
<dbReference type="EMBL" id="GL945431">
    <property type="protein sequence ID" value="EGO27296.1"/>
    <property type="molecule type" value="Genomic_DNA"/>
</dbReference>
<dbReference type="RefSeq" id="XP_007315387.1">
    <property type="nucleotide sequence ID" value="XM_007315325.1"/>
</dbReference>
<gene>
    <name evidence="1" type="ORF">SERLADRAFT_381878</name>
</gene>
<sequence>MSIMAYLKGDRYQKRWKDSRKSQQTSLESGESLISEASFTFSLDKVSRRLYSDSVAHHIGAMKQAWWGSAVPRILP</sequence>
<reference evidence="1" key="1">
    <citation type="submission" date="2011-04" db="EMBL/GenBank/DDBJ databases">
        <title>Evolution of plant cell wall degrading machinery underlies the functional diversity of forest fungi.</title>
        <authorList>
            <consortium name="US DOE Joint Genome Institute (JGI-PGF)"/>
            <person name="Eastwood D.C."/>
            <person name="Floudas D."/>
            <person name="Binder M."/>
            <person name="Majcherczyk A."/>
            <person name="Schneider P."/>
            <person name="Aerts A."/>
            <person name="Asiegbu F.O."/>
            <person name="Baker S.E."/>
            <person name="Barry K."/>
            <person name="Bendiksby M."/>
            <person name="Blumentritt M."/>
            <person name="Coutinho P.M."/>
            <person name="Cullen D."/>
            <person name="Cullen D."/>
            <person name="Gathman A."/>
            <person name="Goodell B."/>
            <person name="Henrissat B."/>
            <person name="Ihrmark K."/>
            <person name="Kauserud H."/>
            <person name="Kohler A."/>
            <person name="LaButti K."/>
            <person name="Lapidus A."/>
            <person name="Lavin J.L."/>
            <person name="Lee Y.-H."/>
            <person name="Lindquist E."/>
            <person name="Lilly W."/>
            <person name="Lucas S."/>
            <person name="Morin E."/>
            <person name="Murat C."/>
            <person name="Oguiza J.A."/>
            <person name="Park J."/>
            <person name="Pisabarro A.G."/>
            <person name="Riley R."/>
            <person name="Rosling A."/>
            <person name="Salamov A."/>
            <person name="Schmidt O."/>
            <person name="Schmutz J."/>
            <person name="Skrede I."/>
            <person name="Stenlid J."/>
            <person name="Wiebenga A."/>
            <person name="Xie X."/>
            <person name="Kues U."/>
            <person name="Hibbett D.S."/>
            <person name="Hoffmeister D."/>
            <person name="Hogberg N."/>
            <person name="Martin F."/>
            <person name="Grigoriev I.V."/>
            <person name="Watkinson S.C."/>
        </authorList>
    </citation>
    <scope>NUCLEOTIDE SEQUENCE</scope>
    <source>
        <strain evidence="1">S7.9</strain>
    </source>
</reference>
<accession>F8NLZ2</accession>
<dbReference type="GeneID" id="18810969"/>
<name>F8NLZ2_SERL9</name>
<dbReference type="AlphaFoldDB" id="F8NLZ2"/>
<dbReference type="KEGG" id="sla:SERLADRAFT_381878"/>